<dbReference type="PANTHER" id="PTHR22916:SF3">
    <property type="entry name" value="UDP-GLCNAC:BETAGAL BETA-1,3-N-ACETYLGLUCOSAMINYLTRANSFERASE-LIKE PROTEIN 1"/>
    <property type="match status" value="1"/>
</dbReference>
<dbReference type="AlphaFoldDB" id="A0A5C5WQU0"/>
<keyword evidence="3" id="KW-1185">Reference proteome</keyword>
<gene>
    <name evidence="2" type="primary">rfbV</name>
    <name evidence="2" type="ORF">Pla22_01430</name>
</gene>
<dbReference type="RefSeq" id="WP_146512877.1">
    <property type="nucleotide sequence ID" value="NZ_SJPI01000001.1"/>
</dbReference>
<keyword evidence="2" id="KW-0808">Transferase</keyword>
<dbReference type="InterPro" id="IPR001173">
    <property type="entry name" value="Glyco_trans_2-like"/>
</dbReference>
<dbReference type="GO" id="GO:0047600">
    <property type="term" value="F:abequosyltransferase activity"/>
    <property type="evidence" value="ECO:0007669"/>
    <property type="project" value="UniProtKB-EC"/>
</dbReference>
<dbReference type="OrthoDB" id="8566662at2"/>
<evidence type="ECO:0000313" key="2">
    <source>
        <dbReference type="EMBL" id="TWT52519.1"/>
    </source>
</evidence>
<dbReference type="SUPFAM" id="SSF53448">
    <property type="entry name" value="Nucleotide-diphospho-sugar transferases"/>
    <property type="match status" value="1"/>
</dbReference>
<dbReference type="PANTHER" id="PTHR22916">
    <property type="entry name" value="GLYCOSYLTRANSFERASE"/>
    <property type="match status" value="1"/>
</dbReference>
<dbReference type="Proteomes" id="UP000316598">
    <property type="component" value="Unassembled WGS sequence"/>
</dbReference>
<name>A0A5C5WQU0_9BACT</name>
<dbReference type="EC" id="2.4.1.60" evidence="2"/>
<feature type="domain" description="Glycosyltransferase 2-like" evidence="1">
    <location>
        <begin position="7"/>
        <end position="120"/>
    </location>
</feature>
<dbReference type="Gene3D" id="3.90.550.10">
    <property type="entry name" value="Spore Coat Polysaccharide Biosynthesis Protein SpsA, Chain A"/>
    <property type="match status" value="1"/>
</dbReference>
<dbReference type="CDD" id="cd00761">
    <property type="entry name" value="Glyco_tranf_GTA_type"/>
    <property type="match status" value="1"/>
</dbReference>
<evidence type="ECO:0000313" key="3">
    <source>
        <dbReference type="Proteomes" id="UP000316598"/>
    </source>
</evidence>
<keyword evidence="2" id="KW-0328">Glycosyltransferase</keyword>
<reference evidence="2 3" key="1">
    <citation type="submission" date="2019-02" db="EMBL/GenBank/DDBJ databases">
        <title>Deep-cultivation of Planctomycetes and their phenomic and genomic characterization uncovers novel biology.</title>
        <authorList>
            <person name="Wiegand S."/>
            <person name="Jogler M."/>
            <person name="Boedeker C."/>
            <person name="Pinto D."/>
            <person name="Vollmers J."/>
            <person name="Rivas-Marin E."/>
            <person name="Kohn T."/>
            <person name="Peeters S.H."/>
            <person name="Heuer A."/>
            <person name="Rast P."/>
            <person name="Oberbeckmann S."/>
            <person name="Bunk B."/>
            <person name="Jeske O."/>
            <person name="Meyerdierks A."/>
            <person name="Storesund J.E."/>
            <person name="Kallscheuer N."/>
            <person name="Luecker S."/>
            <person name="Lage O.M."/>
            <person name="Pohl T."/>
            <person name="Merkel B.J."/>
            <person name="Hornburger P."/>
            <person name="Mueller R.-W."/>
            <person name="Bruemmer F."/>
            <person name="Labrenz M."/>
            <person name="Spormann A.M."/>
            <person name="Op Den Camp H."/>
            <person name="Overmann J."/>
            <person name="Amann R."/>
            <person name="Jetten M.S.M."/>
            <person name="Mascher T."/>
            <person name="Medema M.H."/>
            <person name="Devos D.P."/>
            <person name="Kaster A.-K."/>
            <person name="Ovreas L."/>
            <person name="Rohde M."/>
            <person name="Galperin M.Y."/>
            <person name="Jogler C."/>
        </authorList>
    </citation>
    <scope>NUCLEOTIDE SEQUENCE [LARGE SCALE GENOMIC DNA]</scope>
    <source>
        <strain evidence="2 3">Pla22</strain>
    </source>
</reference>
<protein>
    <submittedName>
        <fullName evidence="2">Abequosyltransferase RfbV</fullName>
        <ecNumber evidence="2">2.4.1.60</ecNumber>
    </submittedName>
</protein>
<comment type="caution">
    <text evidence="2">The sequence shown here is derived from an EMBL/GenBank/DDBJ whole genome shotgun (WGS) entry which is preliminary data.</text>
</comment>
<accession>A0A5C5WQU0</accession>
<proteinExistence type="predicted"/>
<sequence>MTRPLLSICVPTYSRAEMLDTCLATILPQLEPLGDEVECVICDNASTDETPAVVERYSSQFTCVRAYRNDSNIGIIGNITKVASVLARGEFVWMVGDDDGLIAGAVKRVLLFLKENPSLDLVALNVGYRAGDLRPSADAAWGGILAEPEKCQRPLGPSEVIEFESLLTGPSADLTAMYSLVLRQSLWAKEFPEPYLGPTFVDVKSTYPHAYIIAKTLPGREAGLIPSPSVMIHELKGAQYSWAKYIAVTGVLHFTSLLKMYEASGVPSKTLDPYYRYQLTDRGIDLGYLLWDPESAGGWREALLFASQMRGYPWLLFKAFCVAMTNASAPKLLSAPFRFVLWLKQRSH</sequence>
<dbReference type="Pfam" id="PF00535">
    <property type="entry name" value="Glycos_transf_2"/>
    <property type="match status" value="1"/>
</dbReference>
<dbReference type="InterPro" id="IPR029044">
    <property type="entry name" value="Nucleotide-diphossugar_trans"/>
</dbReference>
<organism evidence="2 3">
    <name type="scientific">Rubripirellula amarantea</name>
    <dbReference type="NCBI Taxonomy" id="2527999"/>
    <lineage>
        <taxon>Bacteria</taxon>
        <taxon>Pseudomonadati</taxon>
        <taxon>Planctomycetota</taxon>
        <taxon>Planctomycetia</taxon>
        <taxon>Pirellulales</taxon>
        <taxon>Pirellulaceae</taxon>
        <taxon>Rubripirellula</taxon>
    </lineage>
</organism>
<evidence type="ECO:0000259" key="1">
    <source>
        <dbReference type="Pfam" id="PF00535"/>
    </source>
</evidence>
<dbReference type="EMBL" id="SJPI01000001">
    <property type="protein sequence ID" value="TWT52519.1"/>
    <property type="molecule type" value="Genomic_DNA"/>
</dbReference>